<name>A0A066UEW4_9GAMM</name>
<comment type="caution">
    <text evidence="2">The sequence shown here is derived from an EMBL/GenBank/DDBJ whole genome shotgun (WGS) entry which is preliminary data.</text>
</comment>
<feature type="transmembrane region" description="Helical" evidence="1">
    <location>
        <begin position="84"/>
        <end position="106"/>
    </location>
</feature>
<dbReference type="AlphaFoldDB" id="A0A066UEW4"/>
<keyword evidence="1" id="KW-0812">Transmembrane</keyword>
<gene>
    <name evidence="2" type="ORF">MBO_02857</name>
</gene>
<dbReference type="EMBL" id="AOMT01000006">
    <property type="protein sequence ID" value="KDN25625.1"/>
    <property type="molecule type" value="Genomic_DNA"/>
</dbReference>
<reference evidence="2 3" key="1">
    <citation type="journal article" date="2014" name="Genome Announc.">
        <title>Draft Genome Sequence of Moraxella bovoculi Strain 237T (ATCC BAA-1259T) Isolated from a Calf with Infectious Bovine Keratoconjunctivitis.</title>
        <authorList>
            <person name="Calcutt M.J."/>
            <person name="Foecking M.F."/>
            <person name="Martin N.T."/>
            <person name="Mhlanga-Mutangadura T."/>
            <person name="Reilly T.J."/>
        </authorList>
    </citation>
    <scope>NUCLEOTIDE SEQUENCE [LARGE SCALE GENOMIC DNA]</scope>
    <source>
        <strain evidence="2 3">237</strain>
    </source>
</reference>
<keyword evidence="1" id="KW-1133">Transmembrane helix</keyword>
<accession>A0A066UEW4</accession>
<protein>
    <submittedName>
        <fullName evidence="2">Uncharacterized protein</fullName>
    </submittedName>
</protein>
<keyword evidence="1" id="KW-0472">Membrane</keyword>
<evidence type="ECO:0000313" key="3">
    <source>
        <dbReference type="Proteomes" id="UP000035860"/>
    </source>
</evidence>
<keyword evidence="3" id="KW-1185">Reference proteome</keyword>
<feature type="transmembrane region" description="Helical" evidence="1">
    <location>
        <begin position="51"/>
        <end position="72"/>
    </location>
</feature>
<evidence type="ECO:0000256" key="1">
    <source>
        <dbReference type="SAM" id="Phobius"/>
    </source>
</evidence>
<feature type="transmembrane region" description="Helical" evidence="1">
    <location>
        <begin position="12"/>
        <end position="31"/>
    </location>
</feature>
<proteinExistence type="predicted"/>
<organism evidence="2 3">
    <name type="scientific">Moraxella bovoculi 237</name>
    <dbReference type="NCBI Taxonomy" id="743974"/>
    <lineage>
        <taxon>Bacteria</taxon>
        <taxon>Pseudomonadati</taxon>
        <taxon>Pseudomonadota</taxon>
        <taxon>Gammaproteobacteria</taxon>
        <taxon>Moraxellales</taxon>
        <taxon>Moraxellaceae</taxon>
        <taxon>Moraxella</taxon>
    </lineage>
</organism>
<evidence type="ECO:0000313" key="2">
    <source>
        <dbReference type="EMBL" id="KDN25625.1"/>
    </source>
</evidence>
<dbReference type="Proteomes" id="UP000035860">
    <property type="component" value="Unassembled WGS sequence"/>
</dbReference>
<sequence>MIVYKKKLNLLLDLLMILLVALLLNIIKFFIYKNNNFSFLYDLNYFIKSYIDVIPICICGWIFGYIVIFLANLDKYIINRNIGFFLKVNFSIIFLLVEKIIIDFWASV</sequence>